<evidence type="ECO:0000256" key="4">
    <source>
        <dbReference type="ARBA" id="ARBA00023136"/>
    </source>
</evidence>
<dbReference type="InterPro" id="IPR036513">
    <property type="entry name" value="STAS_dom_sf"/>
</dbReference>
<dbReference type="OrthoDB" id="288203at2759"/>
<feature type="transmembrane region" description="Helical" evidence="5">
    <location>
        <begin position="328"/>
        <end position="352"/>
    </location>
</feature>
<dbReference type="Pfam" id="PF00916">
    <property type="entry name" value="Sulfate_transp"/>
    <property type="match status" value="1"/>
</dbReference>
<keyword evidence="2 5" id="KW-0812">Transmembrane</keyword>
<feature type="transmembrane region" description="Helical" evidence="5">
    <location>
        <begin position="401"/>
        <end position="418"/>
    </location>
</feature>
<comment type="subcellular location">
    <subcellularLocation>
        <location evidence="1">Membrane</location>
        <topology evidence="1">Multi-pass membrane protein</topology>
    </subcellularLocation>
</comment>
<feature type="transmembrane region" description="Helical" evidence="5">
    <location>
        <begin position="154"/>
        <end position="176"/>
    </location>
</feature>
<evidence type="ECO:0000313" key="8">
    <source>
        <dbReference type="Proteomes" id="UP000594262"/>
    </source>
</evidence>
<feature type="transmembrane region" description="Helical" evidence="5">
    <location>
        <begin position="248"/>
        <end position="271"/>
    </location>
</feature>
<organism evidence="7 8">
    <name type="scientific">Clytia hemisphaerica</name>
    <dbReference type="NCBI Taxonomy" id="252671"/>
    <lineage>
        <taxon>Eukaryota</taxon>
        <taxon>Metazoa</taxon>
        <taxon>Cnidaria</taxon>
        <taxon>Hydrozoa</taxon>
        <taxon>Hydroidolina</taxon>
        <taxon>Leptothecata</taxon>
        <taxon>Obeliida</taxon>
        <taxon>Clytiidae</taxon>
        <taxon>Clytia</taxon>
    </lineage>
</organism>
<dbReference type="Gene3D" id="3.30.750.24">
    <property type="entry name" value="STAS domain"/>
    <property type="match status" value="1"/>
</dbReference>
<evidence type="ECO:0000256" key="1">
    <source>
        <dbReference type="ARBA" id="ARBA00004141"/>
    </source>
</evidence>
<keyword evidence="3 5" id="KW-1133">Transmembrane helix</keyword>
<name>A0A7M5WXR1_9CNID</name>
<dbReference type="GeneID" id="136801515"/>
<evidence type="ECO:0000256" key="3">
    <source>
        <dbReference type="ARBA" id="ARBA00022989"/>
    </source>
</evidence>
<evidence type="ECO:0000259" key="6">
    <source>
        <dbReference type="PROSITE" id="PS50801"/>
    </source>
</evidence>
<proteinExistence type="predicted"/>
<evidence type="ECO:0000313" key="7">
    <source>
        <dbReference type="EnsemblMetazoa" id="CLYHEMP014781.1"/>
    </source>
</evidence>
<keyword evidence="4 5" id="KW-0472">Membrane</keyword>
<dbReference type="InterPro" id="IPR002645">
    <property type="entry name" value="STAS_dom"/>
</dbReference>
<evidence type="ECO:0000256" key="5">
    <source>
        <dbReference type="SAM" id="Phobius"/>
    </source>
</evidence>
<dbReference type="PROSITE" id="PS50801">
    <property type="entry name" value="STAS"/>
    <property type="match status" value="1"/>
</dbReference>
<dbReference type="GO" id="GO:0055085">
    <property type="term" value="P:transmembrane transport"/>
    <property type="evidence" value="ECO:0007669"/>
    <property type="project" value="InterPro"/>
</dbReference>
<dbReference type="RefSeq" id="XP_066914254.1">
    <property type="nucleotide sequence ID" value="XM_067058153.1"/>
</dbReference>
<feature type="domain" description="STAS" evidence="6">
    <location>
        <begin position="502"/>
        <end position="607"/>
    </location>
</feature>
<keyword evidence="8" id="KW-1185">Reference proteome</keyword>
<dbReference type="AlphaFoldDB" id="A0A7M5WXR1"/>
<dbReference type="CDD" id="cd07042">
    <property type="entry name" value="STAS_SulP_like_sulfate_transporter"/>
    <property type="match status" value="1"/>
</dbReference>
<feature type="transmembrane region" description="Helical" evidence="5">
    <location>
        <begin position="212"/>
        <end position="228"/>
    </location>
</feature>
<feature type="transmembrane region" description="Helical" evidence="5">
    <location>
        <begin position="88"/>
        <end position="105"/>
    </location>
</feature>
<protein>
    <recommendedName>
        <fullName evidence="6">STAS domain-containing protein</fullName>
    </recommendedName>
</protein>
<dbReference type="EnsemblMetazoa" id="CLYHEMT014781.1">
    <property type="protein sequence ID" value="CLYHEMP014781.1"/>
    <property type="gene ID" value="CLYHEMG014781"/>
</dbReference>
<feature type="transmembrane region" description="Helical" evidence="5">
    <location>
        <begin position="61"/>
        <end position="81"/>
    </location>
</feature>
<feature type="transmembrane region" description="Helical" evidence="5">
    <location>
        <begin position="364"/>
        <end position="381"/>
    </location>
</feature>
<dbReference type="InterPro" id="IPR011547">
    <property type="entry name" value="SLC26A/SulP_dom"/>
</dbReference>
<dbReference type="Proteomes" id="UP000594262">
    <property type="component" value="Unplaced"/>
</dbReference>
<feature type="transmembrane region" description="Helical" evidence="5">
    <location>
        <begin position="463"/>
        <end position="488"/>
    </location>
</feature>
<dbReference type="SUPFAM" id="SSF52091">
    <property type="entry name" value="SpoIIaa-like"/>
    <property type="match status" value="1"/>
</dbReference>
<dbReference type="PANTHER" id="PTHR11814">
    <property type="entry name" value="SULFATE TRANSPORTER"/>
    <property type="match status" value="1"/>
</dbReference>
<dbReference type="GO" id="GO:0016020">
    <property type="term" value="C:membrane"/>
    <property type="evidence" value="ECO:0007669"/>
    <property type="project" value="UniProtKB-SubCell"/>
</dbReference>
<sequence>MVNVSPSDKIPLYEGEDTHKGRAMPECSHTFLYYFKKICYTHLPILTWLPKYNLHNLQCDLIAGITVGLMVVPQALAYASIARLSNEYGLFSSFIGVFVYTLFGTSKDVTIGPTAILSLMTASYNVPHCVDTAVVLSLYVGIILLLMGIFRLGFLVRFVSVPVISAFTSAAALTIACGQLKDWNGLEHVPRDFFGNLTYIFKHIKEWNTYDLVYGLVCVVVLCLMRLLPRLNRVQEDTPSYSRLLRKVAWFCGIGKNAIVVIFSCLLMYIFSIYKINHDFTLIENINAGLPPFKPPVFPLHCDINKTIIDDDLPQSISVVSFTESVKYFSTGLAVIPLLAFMEAMAIGKAFGRINNYKIIPTQELVALGVANLAGCFVSAYPVTGSFSRTAVNSQSGVKTPLSGIFSGTIVVLATQYLTQYFHYIPKACLGSVIICAVINMVDLNIVRSIWKVNKIDLIPYTITFLACFYTLETGLILGIASSLILLLKSSVSPPLRVEQGDVQVITVQNGVLYPGIEKIVNKVDELFSLSSLPSAIVLDLKNVVEIDYTVAAELHELVLQLRKCVKQDTDFWIINANFQVKKILLLSNMQDTLTTWEHLQESYAGARRNSLPSMT</sequence>
<evidence type="ECO:0000256" key="2">
    <source>
        <dbReference type="ARBA" id="ARBA00022692"/>
    </source>
</evidence>
<feature type="transmembrane region" description="Helical" evidence="5">
    <location>
        <begin position="430"/>
        <end position="451"/>
    </location>
</feature>
<dbReference type="InterPro" id="IPR001902">
    <property type="entry name" value="SLC26A/SulP_fam"/>
</dbReference>
<reference evidence="7" key="1">
    <citation type="submission" date="2021-01" db="UniProtKB">
        <authorList>
            <consortium name="EnsemblMetazoa"/>
        </authorList>
    </citation>
    <scope>IDENTIFICATION</scope>
</reference>
<feature type="transmembrane region" description="Helical" evidence="5">
    <location>
        <begin position="125"/>
        <end position="147"/>
    </location>
</feature>
<accession>A0A7M5WXR1</accession>